<evidence type="ECO:0000256" key="2">
    <source>
        <dbReference type="ARBA" id="ARBA00022977"/>
    </source>
</evidence>
<comment type="pathway">
    <text evidence="1">Cofactor biosynthesis; thiamine diphosphate biosynthesis.</text>
</comment>
<dbReference type="EMBL" id="CP157484">
    <property type="protein sequence ID" value="XBO37878.1"/>
    <property type="molecule type" value="Genomic_DNA"/>
</dbReference>
<keyword evidence="2" id="KW-0784">Thiamine biosynthesis</keyword>
<dbReference type="PANTHER" id="PTHR20857:SF15">
    <property type="entry name" value="THIAMINE-PHOSPHATE SYNTHASE"/>
    <property type="match status" value="1"/>
</dbReference>
<dbReference type="GO" id="GO:0005737">
    <property type="term" value="C:cytoplasm"/>
    <property type="evidence" value="ECO:0007669"/>
    <property type="project" value="TreeGrafter"/>
</dbReference>
<proteinExistence type="predicted"/>
<dbReference type="RefSeq" id="WP_406854706.1">
    <property type="nucleotide sequence ID" value="NZ_CP157484.1"/>
</dbReference>
<dbReference type="InterPro" id="IPR036206">
    <property type="entry name" value="ThiamineP_synth_sf"/>
</dbReference>
<protein>
    <submittedName>
        <fullName evidence="4">Thiamine phosphate synthase</fullName>
    </submittedName>
</protein>
<dbReference type="Pfam" id="PF02581">
    <property type="entry name" value="TMP-TENI"/>
    <property type="match status" value="1"/>
</dbReference>
<evidence type="ECO:0000259" key="3">
    <source>
        <dbReference type="Pfam" id="PF02581"/>
    </source>
</evidence>
<name>A0AAU7JC81_9HYPH</name>
<dbReference type="CDD" id="cd00564">
    <property type="entry name" value="TMP_TenI"/>
    <property type="match status" value="1"/>
</dbReference>
<accession>A0AAU7JC81</accession>
<organism evidence="4">
    <name type="scientific">Alsobacter sp. KACC 23698</name>
    <dbReference type="NCBI Taxonomy" id="3149229"/>
    <lineage>
        <taxon>Bacteria</taxon>
        <taxon>Pseudomonadati</taxon>
        <taxon>Pseudomonadota</taxon>
        <taxon>Alphaproteobacteria</taxon>
        <taxon>Hyphomicrobiales</taxon>
        <taxon>Alsobacteraceae</taxon>
        <taxon>Alsobacter</taxon>
    </lineage>
</organism>
<dbReference type="AlphaFoldDB" id="A0AAU7JC81"/>
<dbReference type="InterPro" id="IPR013785">
    <property type="entry name" value="Aldolase_TIM"/>
</dbReference>
<evidence type="ECO:0000256" key="1">
    <source>
        <dbReference type="ARBA" id="ARBA00004948"/>
    </source>
</evidence>
<dbReference type="InterPro" id="IPR022998">
    <property type="entry name" value="ThiamineP_synth_TenI"/>
</dbReference>
<dbReference type="Gene3D" id="3.20.20.70">
    <property type="entry name" value="Aldolase class I"/>
    <property type="match status" value="1"/>
</dbReference>
<dbReference type="SUPFAM" id="SSF51391">
    <property type="entry name" value="Thiamin phosphate synthase"/>
    <property type="match status" value="1"/>
</dbReference>
<sequence length="219" mass="22958">MTAEHSSARLVLVTPRVDDPSGWPGPLTESLEKAVAAGPVDAVVLRLPKADERTLIKLIKPIAAAVQAHNTALLLEDAPDLVNRSGADGVHVSDPTKLRAALDALKPHDRIVGVGDLRARHDAMEAAEEGCDYVLFGEPRLDDSLPPLSGVLERAQWWAEVFQTPCVAFAPTLDDVAALAATGSEFVALGDAAFSHPGGPAEAVRLAHEALSAAPVAVR</sequence>
<gene>
    <name evidence="4" type="ORF">ABEG18_19460</name>
</gene>
<dbReference type="GO" id="GO:0004789">
    <property type="term" value="F:thiamine-phosphate diphosphorylase activity"/>
    <property type="evidence" value="ECO:0007669"/>
    <property type="project" value="TreeGrafter"/>
</dbReference>
<dbReference type="PANTHER" id="PTHR20857">
    <property type="entry name" value="THIAMINE-PHOSPHATE PYROPHOSPHORYLASE"/>
    <property type="match status" value="1"/>
</dbReference>
<evidence type="ECO:0000313" key="4">
    <source>
        <dbReference type="EMBL" id="XBO37878.1"/>
    </source>
</evidence>
<dbReference type="GO" id="GO:0009228">
    <property type="term" value="P:thiamine biosynthetic process"/>
    <property type="evidence" value="ECO:0007669"/>
    <property type="project" value="UniProtKB-KW"/>
</dbReference>
<feature type="domain" description="Thiamine phosphate synthase/TenI" evidence="3">
    <location>
        <begin position="10"/>
        <end position="190"/>
    </location>
</feature>
<reference evidence="4" key="1">
    <citation type="submission" date="2024-05" db="EMBL/GenBank/DDBJ databases">
        <authorList>
            <person name="Kim S."/>
            <person name="Heo J."/>
            <person name="Choi H."/>
            <person name="Choi Y."/>
            <person name="Kwon S.-W."/>
            <person name="Kim Y."/>
        </authorList>
    </citation>
    <scope>NUCLEOTIDE SEQUENCE</scope>
    <source>
        <strain evidence="4">KACC 23698</strain>
    </source>
</reference>